<dbReference type="GeneID" id="100376974"/>
<feature type="signal peptide" evidence="1">
    <location>
        <begin position="1"/>
        <end position="20"/>
    </location>
</feature>
<organism evidence="2 3">
    <name type="scientific">Saccoglossus kowalevskii</name>
    <name type="common">Acorn worm</name>
    <dbReference type="NCBI Taxonomy" id="10224"/>
    <lineage>
        <taxon>Eukaryota</taxon>
        <taxon>Metazoa</taxon>
        <taxon>Hemichordata</taxon>
        <taxon>Enteropneusta</taxon>
        <taxon>Harrimaniidae</taxon>
        <taxon>Saccoglossus</taxon>
    </lineage>
</organism>
<proteinExistence type="predicted"/>
<evidence type="ECO:0000313" key="3">
    <source>
        <dbReference type="RefSeq" id="XP_002736014.1"/>
    </source>
</evidence>
<reference evidence="3" key="1">
    <citation type="submission" date="2025-08" db="UniProtKB">
        <authorList>
            <consortium name="RefSeq"/>
        </authorList>
    </citation>
    <scope>IDENTIFICATION</scope>
    <source>
        <tissue evidence="3">Testes</tissue>
    </source>
</reference>
<dbReference type="RefSeq" id="XP_002736014.1">
    <property type="nucleotide sequence ID" value="XM_002735968.1"/>
</dbReference>
<feature type="chain" id="PRO_5046646329" evidence="1">
    <location>
        <begin position="21"/>
        <end position="106"/>
    </location>
</feature>
<keyword evidence="2" id="KW-1185">Reference proteome</keyword>
<evidence type="ECO:0000256" key="1">
    <source>
        <dbReference type="SAM" id="SignalP"/>
    </source>
</evidence>
<protein>
    <submittedName>
        <fullName evidence="3">Uncharacterized protein LOC100376974</fullName>
    </submittedName>
</protein>
<sequence>MEFVVKVFIVLSLLYCPVSCDRCRIIIERMEPKRIHPTGPCSMMEDYECNDPPKVKTLLLLATERLSFPASELLLPESHSRVKDPLNLVSGETFFKVTERSQDQEL</sequence>
<keyword evidence="1" id="KW-0732">Signal</keyword>
<dbReference type="Proteomes" id="UP000694865">
    <property type="component" value="Unplaced"/>
</dbReference>
<name>A0ABM0GRY3_SACKO</name>
<gene>
    <name evidence="3" type="primary">LOC100376974</name>
</gene>
<accession>A0ABM0GRY3</accession>
<evidence type="ECO:0000313" key="2">
    <source>
        <dbReference type="Proteomes" id="UP000694865"/>
    </source>
</evidence>